<accession>A0ABU7JVD9</accession>
<keyword evidence="2" id="KW-1185">Reference proteome</keyword>
<protein>
    <submittedName>
        <fullName evidence="1">Uncharacterized protein</fullName>
    </submittedName>
</protein>
<comment type="caution">
    <text evidence="1">The sequence shown here is derived from an EMBL/GenBank/DDBJ whole genome shotgun (WGS) entry which is preliminary data.</text>
</comment>
<dbReference type="RefSeq" id="WP_330153104.1">
    <property type="nucleotide sequence ID" value="NZ_JAUZMZ010000095.1"/>
</dbReference>
<evidence type="ECO:0000313" key="2">
    <source>
        <dbReference type="Proteomes" id="UP001331936"/>
    </source>
</evidence>
<gene>
    <name evidence="1" type="ORF">Q8814_16560</name>
</gene>
<name>A0ABU7JVD9_9NOCA</name>
<sequence>MTTALMGSHLTVPAGVPADDARIAADTSMALISSHTLPTDQAAELLDSAGRALDTGVGITSASP</sequence>
<dbReference type="EMBL" id="JAUZMZ010000095">
    <property type="protein sequence ID" value="MEE2033712.1"/>
    <property type="molecule type" value="Genomic_DNA"/>
</dbReference>
<organism evidence="1 2">
    <name type="scientific">Rhodococcus chondri</name>
    <dbReference type="NCBI Taxonomy" id="3065941"/>
    <lineage>
        <taxon>Bacteria</taxon>
        <taxon>Bacillati</taxon>
        <taxon>Actinomycetota</taxon>
        <taxon>Actinomycetes</taxon>
        <taxon>Mycobacteriales</taxon>
        <taxon>Nocardiaceae</taxon>
        <taxon>Rhodococcus</taxon>
    </lineage>
</organism>
<dbReference type="Proteomes" id="UP001331936">
    <property type="component" value="Unassembled WGS sequence"/>
</dbReference>
<reference evidence="1 2" key="1">
    <citation type="submission" date="2023-08" db="EMBL/GenBank/DDBJ databases">
        <authorList>
            <person name="Girao M."/>
            <person name="Carvalho M.F."/>
        </authorList>
    </citation>
    <scope>NUCLEOTIDE SEQUENCE [LARGE SCALE GENOMIC DNA]</scope>
    <source>
        <strain evidence="1 2">CC-R104</strain>
    </source>
</reference>
<evidence type="ECO:0000313" key="1">
    <source>
        <dbReference type="EMBL" id="MEE2033712.1"/>
    </source>
</evidence>
<proteinExistence type="predicted"/>